<proteinExistence type="predicted"/>
<dbReference type="Proteomes" id="UP001386955">
    <property type="component" value="Unassembled WGS sequence"/>
</dbReference>
<evidence type="ECO:0000259" key="1">
    <source>
        <dbReference type="Pfam" id="PF16719"/>
    </source>
</evidence>
<keyword evidence="3" id="KW-1185">Reference proteome</keyword>
<evidence type="ECO:0000313" key="2">
    <source>
        <dbReference type="EMBL" id="KAK7393784.1"/>
    </source>
</evidence>
<comment type="caution">
    <text evidence="2">The sequence shown here is derived from an EMBL/GenBank/DDBJ whole genome shotgun (WGS) entry which is preliminary data.</text>
</comment>
<organism evidence="2 3">
    <name type="scientific">Psophocarpus tetragonolobus</name>
    <name type="common">Winged bean</name>
    <name type="synonym">Dolichos tetragonolobus</name>
    <dbReference type="NCBI Taxonomy" id="3891"/>
    <lineage>
        <taxon>Eukaryota</taxon>
        <taxon>Viridiplantae</taxon>
        <taxon>Streptophyta</taxon>
        <taxon>Embryophyta</taxon>
        <taxon>Tracheophyta</taxon>
        <taxon>Spermatophyta</taxon>
        <taxon>Magnoliopsida</taxon>
        <taxon>eudicotyledons</taxon>
        <taxon>Gunneridae</taxon>
        <taxon>Pentapetalae</taxon>
        <taxon>rosids</taxon>
        <taxon>fabids</taxon>
        <taxon>Fabales</taxon>
        <taxon>Fabaceae</taxon>
        <taxon>Papilionoideae</taxon>
        <taxon>50 kb inversion clade</taxon>
        <taxon>NPAAA clade</taxon>
        <taxon>indigoferoid/millettioid clade</taxon>
        <taxon>Phaseoleae</taxon>
        <taxon>Psophocarpus</taxon>
    </lineage>
</organism>
<protein>
    <recommendedName>
        <fullName evidence="1">SAWADEE domain-containing protein</fullName>
    </recommendedName>
</protein>
<dbReference type="EMBL" id="JAYMYS010000005">
    <property type="protein sequence ID" value="KAK7393784.1"/>
    <property type="molecule type" value="Genomic_DNA"/>
</dbReference>
<evidence type="ECO:0000313" key="3">
    <source>
        <dbReference type="Proteomes" id="UP001386955"/>
    </source>
</evidence>
<accession>A0AAN9SCJ5</accession>
<dbReference type="PANTHER" id="PTHR36384:SF1">
    <property type="entry name" value="SAWADEE PROTEIN"/>
    <property type="match status" value="1"/>
</dbReference>
<dbReference type="GO" id="GO:0003682">
    <property type="term" value="F:chromatin binding"/>
    <property type="evidence" value="ECO:0007669"/>
    <property type="project" value="InterPro"/>
</dbReference>
<gene>
    <name evidence="2" type="ORF">VNO78_22348</name>
</gene>
<dbReference type="InterPro" id="IPR032001">
    <property type="entry name" value="SAWADEE_dom"/>
</dbReference>
<sequence length="432" mass="49469">MLAVKKEARVVVPWESYMTEFRAYKDDAWYTVCVLVEGEMLIVKYANFSDENDDAFEASRFENWIELQDFKERFRPLSKQVQDNECTLAEVGTRVCACYSFAADDVRFYDALVDGVKEIEHSRKKGEEECLCTFILFWLHGPNAGNLTTASIDSICIVQPAWEVDPAVVLFLEMAREKIELFSSRSVLLSTGVSGFEMVPHCDKSSNTTRIMSYFERMEKAMSIPPGFEMVPYCNKGSNATSRMTYAGQMIKASNCQVRRMEDGDLEGRKNMYMILITNIDKELSPSTITEFLQRHSSISARVFVFPSYSMELYTRGAIMVDSARELQELWDFLNNPNYIITSSTGRPWVIHEKLVGLENIKASIGSLVHMSKKRKSGTNINLKVVHSGSQTFKIASNMRDLFLAFFEHQERLHKRLALEERRIFATNGHFA</sequence>
<dbReference type="Pfam" id="PF16719">
    <property type="entry name" value="SAWADEE"/>
    <property type="match status" value="1"/>
</dbReference>
<feature type="domain" description="SAWADEE" evidence="1">
    <location>
        <begin position="17"/>
        <end position="156"/>
    </location>
</feature>
<dbReference type="AlphaFoldDB" id="A0AAN9SCJ5"/>
<reference evidence="2 3" key="1">
    <citation type="submission" date="2024-01" db="EMBL/GenBank/DDBJ databases">
        <title>The genomes of 5 underutilized Papilionoideae crops provide insights into root nodulation and disease resistanc.</title>
        <authorList>
            <person name="Jiang F."/>
        </authorList>
    </citation>
    <scope>NUCLEOTIDE SEQUENCE [LARGE SCALE GENOMIC DNA]</scope>
    <source>
        <strain evidence="2">DUOXIRENSHENG_FW03</strain>
        <tissue evidence="2">Leaves</tissue>
    </source>
</reference>
<dbReference type="PANTHER" id="PTHR36384">
    <property type="entry name" value="SAWADEE PROTEIN"/>
    <property type="match status" value="1"/>
</dbReference>
<name>A0AAN9SCJ5_PSOTE</name>